<feature type="domain" description="FAD-binding PCMH-type" evidence="4">
    <location>
        <begin position="120"/>
        <end position="305"/>
    </location>
</feature>
<feature type="chain" id="PRO_5003381969" description="FAD-binding PCMH-type domain-containing protein" evidence="3">
    <location>
        <begin position="25"/>
        <end position="571"/>
    </location>
</feature>
<dbReference type="Pfam" id="PF01565">
    <property type="entry name" value="FAD_binding_4"/>
    <property type="match status" value="1"/>
</dbReference>
<protein>
    <recommendedName>
        <fullName evidence="4">FAD-binding PCMH-type domain-containing protein</fullName>
    </recommendedName>
</protein>
<dbReference type="InterPro" id="IPR012951">
    <property type="entry name" value="BBE"/>
</dbReference>
<dbReference type="InterPro" id="IPR016169">
    <property type="entry name" value="FAD-bd_PCMH_sub2"/>
</dbReference>
<dbReference type="GO" id="GO:0016491">
    <property type="term" value="F:oxidoreductase activity"/>
    <property type="evidence" value="ECO:0007669"/>
    <property type="project" value="UniProtKB-KW"/>
</dbReference>
<dbReference type="Gene3D" id="3.30.465.10">
    <property type="match status" value="1"/>
</dbReference>
<dbReference type="GO" id="GO:0071949">
    <property type="term" value="F:FAD binding"/>
    <property type="evidence" value="ECO:0007669"/>
    <property type="project" value="InterPro"/>
</dbReference>
<organism evidence="6">
    <name type="scientific">Serpula lacrymans var. lacrymans (strain S7.9)</name>
    <name type="common">Dry rot fungus</name>
    <dbReference type="NCBI Taxonomy" id="578457"/>
    <lineage>
        <taxon>Eukaryota</taxon>
        <taxon>Fungi</taxon>
        <taxon>Dikarya</taxon>
        <taxon>Basidiomycota</taxon>
        <taxon>Agaricomycotina</taxon>
        <taxon>Agaricomycetes</taxon>
        <taxon>Agaricomycetidae</taxon>
        <taxon>Boletales</taxon>
        <taxon>Coniophorineae</taxon>
        <taxon>Serpulaceae</taxon>
        <taxon>Serpula</taxon>
    </lineage>
</organism>
<dbReference type="PANTHER" id="PTHR13878">
    <property type="entry name" value="GULONOLACTONE OXIDASE"/>
    <property type="match status" value="1"/>
</dbReference>
<dbReference type="InterPro" id="IPR016166">
    <property type="entry name" value="FAD-bd_PCMH"/>
</dbReference>
<feature type="signal peptide" evidence="3">
    <location>
        <begin position="1"/>
        <end position="24"/>
    </location>
</feature>
<evidence type="ECO:0000313" key="5">
    <source>
        <dbReference type="EMBL" id="EGO23200.1"/>
    </source>
</evidence>
<dbReference type="Proteomes" id="UP000008064">
    <property type="component" value="Unassembled WGS sequence"/>
</dbReference>
<dbReference type="HOGENOM" id="CLU_018354_4_4_1"/>
<dbReference type="PROSITE" id="PS51257">
    <property type="entry name" value="PROKAR_LIPOPROTEIN"/>
    <property type="match status" value="1"/>
</dbReference>
<dbReference type="PANTHER" id="PTHR13878:SF91">
    <property type="entry name" value="FAD BINDING DOMAIN PROTEIN (AFU_ORTHOLOGUE AFUA_6G12070)-RELATED"/>
    <property type="match status" value="1"/>
</dbReference>
<dbReference type="RefSeq" id="XP_007320440.1">
    <property type="nucleotide sequence ID" value="XM_007320378.1"/>
</dbReference>
<proteinExistence type="inferred from homology"/>
<reference evidence="6" key="1">
    <citation type="journal article" date="2011" name="Science">
        <title>The plant cell wall-decomposing machinery underlies the functional diversity of forest fungi.</title>
        <authorList>
            <person name="Eastwood D.C."/>
            <person name="Floudas D."/>
            <person name="Binder M."/>
            <person name="Majcherczyk A."/>
            <person name="Schneider P."/>
            <person name="Aerts A."/>
            <person name="Asiegbu F.O."/>
            <person name="Baker S.E."/>
            <person name="Barry K."/>
            <person name="Bendiksby M."/>
            <person name="Blumentritt M."/>
            <person name="Coutinho P.M."/>
            <person name="Cullen D."/>
            <person name="de Vries R.P."/>
            <person name="Gathman A."/>
            <person name="Goodell B."/>
            <person name="Henrissat B."/>
            <person name="Ihrmark K."/>
            <person name="Kauserud H."/>
            <person name="Kohler A."/>
            <person name="LaButti K."/>
            <person name="Lapidus A."/>
            <person name="Lavin J.L."/>
            <person name="Lee Y.-H."/>
            <person name="Lindquist E."/>
            <person name="Lilly W."/>
            <person name="Lucas S."/>
            <person name="Morin E."/>
            <person name="Murat C."/>
            <person name="Oguiza J.A."/>
            <person name="Park J."/>
            <person name="Pisabarro A.G."/>
            <person name="Riley R."/>
            <person name="Rosling A."/>
            <person name="Salamov A."/>
            <person name="Schmidt O."/>
            <person name="Schmutz J."/>
            <person name="Skrede I."/>
            <person name="Stenlid J."/>
            <person name="Wiebenga A."/>
            <person name="Xie X."/>
            <person name="Kuees U."/>
            <person name="Hibbett D.S."/>
            <person name="Hoffmeister D."/>
            <person name="Hoegberg N."/>
            <person name="Martin F."/>
            <person name="Grigoriev I.V."/>
            <person name="Watkinson S.C."/>
        </authorList>
    </citation>
    <scope>NUCLEOTIDE SEQUENCE [LARGE SCALE GENOMIC DNA]</scope>
    <source>
        <strain evidence="6">S7.9</strain>
    </source>
</reference>
<keyword evidence="3" id="KW-0732">Signal</keyword>
<dbReference type="Gene3D" id="3.40.462.20">
    <property type="match status" value="1"/>
</dbReference>
<evidence type="ECO:0000256" key="1">
    <source>
        <dbReference type="ARBA" id="ARBA00005466"/>
    </source>
</evidence>
<evidence type="ECO:0000256" key="2">
    <source>
        <dbReference type="ARBA" id="ARBA00023002"/>
    </source>
</evidence>
<evidence type="ECO:0000313" key="6">
    <source>
        <dbReference type="Proteomes" id="UP000008064"/>
    </source>
</evidence>
<dbReference type="OrthoDB" id="9983560at2759"/>
<name>F8P222_SERL9</name>
<dbReference type="InterPro" id="IPR006094">
    <property type="entry name" value="Oxid_FAD_bind_N"/>
</dbReference>
<dbReference type="SUPFAM" id="SSF56176">
    <property type="entry name" value="FAD-binding/transporter-associated domain-like"/>
    <property type="match status" value="1"/>
</dbReference>
<sequence>MRVFNVLAPLGLGALACASSSSDCRCIYGETCWPNTTQFDQLQGQISQPLLHPLPPASPCYPPSDPSGNCTAVNQGWGDGNWRSSQDGAMQSTNWETFTFKNGTIDACYLNTTITKICEQGSVPVVGVDAREPSDIQAAVNFAVEHNLRLVVKNTGHDYLGRSTARGSFMIWTHNMKNITYNSSFVPEGAPATESYEAITLGAGVQWHEAYDAIQAQGRVMVGGASAGGSVGAAGGWVLGGGHSSLAPSFGLGADNVVEMGVVLSTGEYVVANSYQRPDLFWALRGGGGGTYGVVTHVTYHTYPSFPVAAVFFEANTTNTDVMQTVFTEFTRIHPAISDAGWSGYALISSEAMGFFYIAPNTSVAQANATFDPFFTFAQNLTSQGLIVSNYTVPFDSWYSWYTTLFNTTGQVGGNSQISSRLLPRESFENNYEQLAKTLFALPGGYSWNFVAGGEVSRIDPDSVAVNPAWRDALVEVAYGESWDEGATSGEIDALISQLKQSMAAVSAITPNSGAYYNEASLYEVDFQYTFFGEHYPSLLAIKDKYDPHRLFVVAKGVGSEEWDSELRCRS</sequence>
<dbReference type="Pfam" id="PF08031">
    <property type="entry name" value="BBE"/>
    <property type="match status" value="1"/>
</dbReference>
<dbReference type="PROSITE" id="PS51387">
    <property type="entry name" value="FAD_PCMH"/>
    <property type="match status" value="1"/>
</dbReference>
<evidence type="ECO:0000259" key="4">
    <source>
        <dbReference type="PROSITE" id="PS51387"/>
    </source>
</evidence>
<keyword evidence="2" id="KW-0560">Oxidoreductase</keyword>
<dbReference type="EMBL" id="GL945436">
    <property type="protein sequence ID" value="EGO23200.1"/>
    <property type="molecule type" value="Genomic_DNA"/>
</dbReference>
<gene>
    <name evidence="5" type="ORF">SERLADRAFT_472047</name>
</gene>
<dbReference type="InterPro" id="IPR036318">
    <property type="entry name" value="FAD-bd_PCMH-like_sf"/>
</dbReference>
<dbReference type="GeneID" id="18820058"/>
<dbReference type="KEGG" id="sla:SERLADRAFT_472047"/>
<comment type="similarity">
    <text evidence="1">Belongs to the oxygen-dependent FAD-linked oxidoreductase family.</text>
</comment>
<dbReference type="AlphaFoldDB" id="F8P222"/>
<dbReference type="InterPro" id="IPR050432">
    <property type="entry name" value="FAD-linked_Oxidoreductases_BP"/>
</dbReference>
<accession>F8P222</accession>
<evidence type="ECO:0000256" key="3">
    <source>
        <dbReference type="SAM" id="SignalP"/>
    </source>
</evidence>